<dbReference type="PANTHER" id="PTHR12452">
    <property type="entry name" value="42-9-9 PROTEIN-RELATED"/>
    <property type="match status" value="1"/>
</dbReference>
<dbReference type="InterPro" id="IPR010357">
    <property type="entry name" value="TXNDC17_dom"/>
</dbReference>
<sequence>MSLKVLDATLATFDEDFEMFRIESPQNKDNFIPFLVDVDSSTNLSWCPSCVKAELIVYKKLKPSSDDITLLRAYVENKPTWRTPQHPWQVNGRFNLKGVPTLTVCLVTFHL</sequence>
<dbReference type="SMR" id="A0A2G2ZHV2"/>
<accession>A0A2G2ZHV2</accession>
<dbReference type="SUPFAM" id="SSF52833">
    <property type="entry name" value="Thioredoxin-like"/>
    <property type="match status" value="1"/>
</dbReference>
<dbReference type="AlphaFoldDB" id="A0A2G2ZHV2"/>
<dbReference type="InterPro" id="IPR036249">
    <property type="entry name" value="Thioredoxin-like_sf"/>
</dbReference>
<reference evidence="3 4" key="2">
    <citation type="journal article" date="2017" name="Genome Biol.">
        <title>New reference genome sequences of hot pepper reveal the massive evolution of plant disease-resistance genes by retroduplication.</title>
        <authorList>
            <person name="Kim S."/>
            <person name="Park J."/>
            <person name="Yeom S.I."/>
            <person name="Kim Y.M."/>
            <person name="Seo E."/>
            <person name="Kim K.T."/>
            <person name="Kim M.S."/>
            <person name="Lee J.M."/>
            <person name="Cheong K."/>
            <person name="Shin H.S."/>
            <person name="Kim S.B."/>
            <person name="Han K."/>
            <person name="Lee J."/>
            <person name="Park M."/>
            <person name="Lee H.A."/>
            <person name="Lee H.Y."/>
            <person name="Lee Y."/>
            <person name="Oh S."/>
            <person name="Lee J.H."/>
            <person name="Choi E."/>
            <person name="Choi E."/>
            <person name="Lee S.E."/>
            <person name="Jeon J."/>
            <person name="Kim H."/>
            <person name="Choi G."/>
            <person name="Song H."/>
            <person name="Lee J."/>
            <person name="Lee S.C."/>
            <person name="Kwon J.K."/>
            <person name="Lee H.Y."/>
            <person name="Koo N."/>
            <person name="Hong Y."/>
            <person name="Kim R.W."/>
            <person name="Kang W.H."/>
            <person name="Huh J.H."/>
            <person name="Kang B.C."/>
            <person name="Yang T.J."/>
            <person name="Lee Y.H."/>
            <person name="Bennetzen J.L."/>
            <person name="Choi D."/>
        </authorList>
    </citation>
    <scope>NUCLEOTIDE SEQUENCE [LARGE SCALE GENOMIC DNA]</scope>
    <source>
        <strain evidence="4">cv. CM334</strain>
    </source>
</reference>
<dbReference type="PANTHER" id="PTHR12452:SF0">
    <property type="entry name" value="THIOREDOXIN DOMAIN-CONTAINING PROTEIN 17"/>
    <property type="match status" value="1"/>
</dbReference>
<proteinExistence type="inferred from homology"/>
<comment type="similarity">
    <text evidence="1">Belongs to the thioredoxin family.</text>
</comment>
<keyword evidence="4" id="KW-1185">Reference proteome</keyword>
<gene>
    <name evidence="3" type="ORF">T459_14585</name>
</gene>
<protein>
    <recommendedName>
        <fullName evidence="2">Thioredoxin domain-containing protein</fullName>
    </recommendedName>
</protein>
<evidence type="ECO:0000313" key="4">
    <source>
        <dbReference type="Proteomes" id="UP000222542"/>
    </source>
</evidence>
<dbReference type="InterPro" id="IPR045108">
    <property type="entry name" value="TXNDC17-like"/>
</dbReference>
<comment type="caution">
    <text evidence="3">The sequence shown here is derived from an EMBL/GenBank/DDBJ whole genome shotgun (WGS) entry which is preliminary data.</text>
</comment>
<dbReference type="Pfam" id="PF06110">
    <property type="entry name" value="TXD17-like_Trx"/>
    <property type="match status" value="1"/>
</dbReference>
<dbReference type="Gramene" id="PHT81570">
    <property type="protein sequence ID" value="PHT81570"/>
    <property type="gene ID" value="T459_14585"/>
</dbReference>
<organism evidence="3 4">
    <name type="scientific">Capsicum annuum</name>
    <name type="common">Capsicum pepper</name>
    <dbReference type="NCBI Taxonomy" id="4072"/>
    <lineage>
        <taxon>Eukaryota</taxon>
        <taxon>Viridiplantae</taxon>
        <taxon>Streptophyta</taxon>
        <taxon>Embryophyta</taxon>
        <taxon>Tracheophyta</taxon>
        <taxon>Spermatophyta</taxon>
        <taxon>Magnoliopsida</taxon>
        <taxon>eudicotyledons</taxon>
        <taxon>Gunneridae</taxon>
        <taxon>Pentapetalae</taxon>
        <taxon>asterids</taxon>
        <taxon>lamiids</taxon>
        <taxon>Solanales</taxon>
        <taxon>Solanaceae</taxon>
        <taxon>Solanoideae</taxon>
        <taxon>Capsiceae</taxon>
        <taxon>Capsicum</taxon>
    </lineage>
</organism>
<evidence type="ECO:0000259" key="2">
    <source>
        <dbReference type="Pfam" id="PF06110"/>
    </source>
</evidence>
<reference evidence="3 4" key="1">
    <citation type="journal article" date="2014" name="Nat. Genet.">
        <title>Genome sequence of the hot pepper provides insights into the evolution of pungency in Capsicum species.</title>
        <authorList>
            <person name="Kim S."/>
            <person name="Park M."/>
            <person name="Yeom S.I."/>
            <person name="Kim Y.M."/>
            <person name="Lee J.M."/>
            <person name="Lee H.A."/>
            <person name="Seo E."/>
            <person name="Choi J."/>
            <person name="Cheong K."/>
            <person name="Kim K.T."/>
            <person name="Jung K."/>
            <person name="Lee G.W."/>
            <person name="Oh S.K."/>
            <person name="Bae C."/>
            <person name="Kim S.B."/>
            <person name="Lee H.Y."/>
            <person name="Kim S.Y."/>
            <person name="Kim M.S."/>
            <person name="Kang B.C."/>
            <person name="Jo Y.D."/>
            <person name="Yang H.B."/>
            <person name="Jeong H.J."/>
            <person name="Kang W.H."/>
            <person name="Kwon J.K."/>
            <person name="Shin C."/>
            <person name="Lim J.Y."/>
            <person name="Park J.H."/>
            <person name="Huh J.H."/>
            <person name="Kim J.S."/>
            <person name="Kim B.D."/>
            <person name="Cohen O."/>
            <person name="Paran I."/>
            <person name="Suh M.C."/>
            <person name="Lee S.B."/>
            <person name="Kim Y.K."/>
            <person name="Shin Y."/>
            <person name="Noh S.J."/>
            <person name="Park J."/>
            <person name="Seo Y.S."/>
            <person name="Kwon S.Y."/>
            <person name="Kim H.A."/>
            <person name="Park J.M."/>
            <person name="Kim H.J."/>
            <person name="Choi S.B."/>
            <person name="Bosland P.W."/>
            <person name="Reeves G."/>
            <person name="Jo S.H."/>
            <person name="Lee B.W."/>
            <person name="Cho H.T."/>
            <person name="Choi H.S."/>
            <person name="Lee M.S."/>
            <person name="Yu Y."/>
            <person name="Do Choi Y."/>
            <person name="Park B.S."/>
            <person name="van Deynze A."/>
            <person name="Ashrafi H."/>
            <person name="Hill T."/>
            <person name="Kim W.T."/>
            <person name="Pai H.S."/>
            <person name="Ahn H.K."/>
            <person name="Yeam I."/>
            <person name="Giovannoni J.J."/>
            <person name="Rose J.K."/>
            <person name="Sorensen I."/>
            <person name="Lee S.J."/>
            <person name="Kim R.W."/>
            <person name="Choi I.Y."/>
            <person name="Choi B.S."/>
            <person name="Lim J.S."/>
            <person name="Lee Y.H."/>
            <person name="Choi D."/>
        </authorList>
    </citation>
    <scope>NUCLEOTIDE SEQUENCE [LARGE SCALE GENOMIC DNA]</scope>
    <source>
        <strain evidence="4">cv. CM334</strain>
    </source>
</reference>
<feature type="domain" description="Thioredoxin" evidence="2">
    <location>
        <begin position="19"/>
        <end position="102"/>
    </location>
</feature>
<dbReference type="GO" id="GO:0047134">
    <property type="term" value="F:protein-disulfide reductase [NAD(P)H] activity"/>
    <property type="evidence" value="ECO:0000318"/>
    <property type="project" value="GO_Central"/>
</dbReference>
<dbReference type="EMBL" id="AYRZ02000005">
    <property type="protein sequence ID" value="PHT81570.1"/>
    <property type="molecule type" value="Genomic_DNA"/>
</dbReference>
<dbReference type="OMA" id="MFRIESP"/>
<name>A0A2G2ZHV2_CAPAN</name>
<evidence type="ECO:0000256" key="1">
    <source>
        <dbReference type="ARBA" id="ARBA00008987"/>
    </source>
</evidence>
<dbReference type="GO" id="GO:0005829">
    <property type="term" value="C:cytosol"/>
    <property type="evidence" value="ECO:0000318"/>
    <property type="project" value="GO_Central"/>
</dbReference>
<dbReference type="Gene3D" id="3.40.30.10">
    <property type="entry name" value="Glutaredoxin"/>
    <property type="match status" value="1"/>
</dbReference>
<dbReference type="Proteomes" id="UP000222542">
    <property type="component" value="Unassembled WGS sequence"/>
</dbReference>
<evidence type="ECO:0000313" key="3">
    <source>
        <dbReference type="EMBL" id="PHT81570.1"/>
    </source>
</evidence>